<dbReference type="PATRIC" id="fig|507626.3.peg.2699"/>
<dbReference type="SUPFAM" id="SSF48452">
    <property type="entry name" value="TPR-like"/>
    <property type="match status" value="1"/>
</dbReference>
<name>A0A109UMG8_9GAMM</name>
<reference evidence="1 2" key="1">
    <citation type="journal article" date="2016" name="Genome Announc.">
        <title>Draft Genome Sequence of 'Halomonas chromatireducens' Strain AGD 8-3, a Haloalkaliphilic Chromate- and Selenite-Reducing Gammaproteobacterium.</title>
        <authorList>
            <person name="Sharko F.S."/>
            <person name="Shapovalova A.A."/>
            <person name="Tsygankova S.V."/>
            <person name="Komova A.V."/>
            <person name="Boulygina E.S."/>
            <person name="Teslyuk A.B."/>
            <person name="Gotovtsev P.M."/>
            <person name="Namsaraev Z.B."/>
            <person name="Khijniak T.V."/>
            <person name="Nedoluzhko A.V."/>
            <person name="Vasilov R.G."/>
        </authorList>
    </citation>
    <scope>NUCLEOTIDE SEQUENCE [LARGE SCALE GENOMIC DNA]</scope>
    <source>
        <strain evidence="1 2">AGD 8-3</strain>
    </source>
</reference>
<dbReference type="Gene3D" id="1.20.58.320">
    <property type="entry name" value="TPR-like"/>
    <property type="match status" value="1"/>
</dbReference>
<dbReference type="InterPro" id="IPR010323">
    <property type="entry name" value="DUF924"/>
</dbReference>
<dbReference type="InterPro" id="IPR011990">
    <property type="entry name" value="TPR-like_helical_dom_sf"/>
</dbReference>
<evidence type="ECO:0008006" key="3">
    <source>
        <dbReference type="Google" id="ProtNLM"/>
    </source>
</evidence>
<proteinExistence type="predicted"/>
<dbReference type="RefSeq" id="WP_066450310.1">
    <property type="nucleotide sequence ID" value="NZ_CP014226.1"/>
</dbReference>
<dbReference type="KEGG" id="hco:LOKO_02705"/>
<accession>A0A109UMG8</accession>
<dbReference type="OrthoDB" id="7593450at2"/>
<dbReference type="EMBL" id="CP014226">
    <property type="protein sequence ID" value="AMD01758.1"/>
    <property type="molecule type" value="Genomic_DNA"/>
</dbReference>
<dbReference type="Gene3D" id="1.25.40.10">
    <property type="entry name" value="Tetratricopeptide repeat domain"/>
    <property type="match status" value="1"/>
</dbReference>
<keyword evidence="2" id="KW-1185">Reference proteome</keyword>
<dbReference type="Pfam" id="PF06041">
    <property type="entry name" value="DUF924"/>
    <property type="match status" value="1"/>
</dbReference>
<reference evidence="1 2" key="2">
    <citation type="submission" date="2016-02" db="EMBL/GenBank/DDBJ databases">
        <authorList>
            <person name="Wen L."/>
            <person name="He K."/>
            <person name="Yang H."/>
        </authorList>
    </citation>
    <scope>NUCLEOTIDE SEQUENCE [LARGE SCALE GENOMIC DNA]</scope>
    <source>
        <strain evidence="1 2">AGD 8-3</strain>
    </source>
</reference>
<dbReference type="Proteomes" id="UP000063387">
    <property type="component" value="Chromosome"/>
</dbReference>
<gene>
    <name evidence="1" type="ORF">LOKO_02705</name>
</gene>
<dbReference type="AlphaFoldDB" id="A0A109UMG8"/>
<sequence>MGDTLPSADDVVGYWFDELSPGQWFRKDIELDTEIGQRFFGLHRAAAAGELWQWRRSATGRLAEILVLDQFSRNLFRGLPGSFTQDPMALVLAQEAVAQGQDQELDMSERAFLYMPYMHSESLKIHDEALRLFDQPGLEDNLGFEQRHRDILLRFGRYPHRNAILGRESTDEELAFLMEPGSSF</sequence>
<protein>
    <recommendedName>
        <fullName evidence="3">DUF924 domain-containing protein</fullName>
    </recommendedName>
</protein>
<organism evidence="1 2">
    <name type="scientific">Halomonas chromatireducens</name>
    <dbReference type="NCBI Taxonomy" id="507626"/>
    <lineage>
        <taxon>Bacteria</taxon>
        <taxon>Pseudomonadati</taxon>
        <taxon>Pseudomonadota</taxon>
        <taxon>Gammaproteobacteria</taxon>
        <taxon>Oceanospirillales</taxon>
        <taxon>Halomonadaceae</taxon>
        <taxon>Halomonas</taxon>
    </lineage>
</organism>
<dbReference type="STRING" id="507626.LOKO_02705"/>
<evidence type="ECO:0000313" key="2">
    <source>
        <dbReference type="Proteomes" id="UP000063387"/>
    </source>
</evidence>
<evidence type="ECO:0000313" key="1">
    <source>
        <dbReference type="EMBL" id="AMD01758.1"/>
    </source>
</evidence>